<protein>
    <submittedName>
        <fullName evidence="2">Uncharacterized protein</fullName>
    </submittedName>
</protein>
<dbReference type="RefSeq" id="WP_301161311.1">
    <property type="nucleotide sequence ID" value="NZ_JAUHTC010000021.1"/>
</dbReference>
<organism evidence="2 3">
    <name type="scientific">Mycolicibacterium austroafricanum</name>
    <name type="common">Mycobacterium austroafricanum</name>
    <dbReference type="NCBI Taxonomy" id="39687"/>
    <lineage>
        <taxon>Bacteria</taxon>
        <taxon>Bacillati</taxon>
        <taxon>Actinomycetota</taxon>
        <taxon>Actinomycetes</taxon>
        <taxon>Mycobacteriales</taxon>
        <taxon>Mycobacteriaceae</taxon>
        <taxon>Mycolicibacterium</taxon>
    </lineage>
</organism>
<sequence>MVSATPHESRSVTAQRSSGDEQRLDAAYAELATSFNEEVTDAERRAARTKYIDRREPGRQ</sequence>
<evidence type="ECO:0000256" key="1">
    <source>
        <dbReference type="SAM" id="MobiDB-lite"/>
    </source>
</evidence>
<accession>A0ABT8H8U2</accession>
<reference evidence="2" key="1">
    <citation type="submission" date="2023-07" db="EMBL/GenBank/DDBJ databases">
        <title>Degradation of tert-butanol by M. austroafricanum TBA100.</title>
        <authorList>
            <person name="Helbich S."/>
            <person name="Vainshtein Y."/>
        </authorList>
    </citation>
    <scope>NUCLEOTIDE SEQUENCE</scope>
    <source>
        <strain evidence="2">TBA100</strain>
    </source>
</reference>
<comment type="caution">
    <text evidence="2">The sequence shown here is derived from an EMBL/GenBank/DDBJ whole genome shotgun (WGS) entry which is preliminary data.</text>
</comment>
<feature type="region of interest" description="Disordered" evidence="1">
    <location>
        <begin position="39"/>
        <end position="60"/>
    </location>
</feature>
<feature type="region of interest" description="Disordered" evidence="1">
    <location>
        <begin position="1"/>
        <end position="23"/>
    </location>
</feature>
<keyword evidence="3" id="KW-1185">Reference proteome</keyword>
<gene>
    <name evidence="2" type="ORF">QYF68_04990</name>
</gene>
<dbReference type="Proteomes" id="UP001172687">
    <property type="component" value="Unassembled WGS sequence"/>
</dbReference>
<evidence type="ECO:0000313" key="3">
    <source>
        <dbReference type="Proteomes" id="UP001172687"/>
    </source>
</evidence>
<feature type="compositionally biased region" description="Basic and acidic residues" evidence="1">
    <location>
        <begin position="41"/>
        <end position="60"/>
    </location>
</feature>
<dbReference type="EMBL" id="JAUHTC010000021">
    <property type="protein sequence ID" value="MDN4517180.1"/>
    <property type="molecule type" value="Genomic_DNA"/>
</dbReference>
<evidence type="ECO:0000313" key="2">
    <source>
        <dbReference type="EMBL" id="MDN4517180.1"/>
    </source>
</evidence>
<name>A0ABT8H8U2_MYCAO</name>
<proteinExistence type="predicted"/>